<organism evidence="1">
    <name type="scientific">marine sediment metagenome</name>
    <dbReference type="NCBI Taxonomy" id="412755"/>
    <lineage>
        <taxon>unclassified sequences</taxon>
        <taxon>metagenomes</taxon>
        <taxon>ecological metagenomes</taxon>
    </lineage>
</organism>
<dbReference type="AlphaFoldDB" id="X0YPX1"/>
<reference evidence="1" key="1">
    <citation type="journal article" date="2014" name="Front. Microbiol.">
        <title>High frequency of phylogenetically diverse reductive dehalogenase-homologous genes in deep subseafloor sedimentary metagenomes.</title>
        <authorList>
            <person name="Kawai M."/>
            <person name="Futagami T."/>
            <person name="Toyoda A."/>
            <person name="Takaki Y."/>
            <person name="Nishi S."/>
            <person name="Hori S."/>
            <person name="Arai W."/>
            <person name="Tsubouchi T."/>
            <person name="Morono Y."/>
            <person name="Uchiyama I."/>
            <person name="Ito T."/>
            <person name="Fujiyama A."/>
            <person name="Inagaki F."/>
            <person name="Takami H."/>
        </authorList>
    </citation>
    <scope>NUCLEOTIDE SEQUENCE</scope>
    <source>
        <strain evidence="1">Expedition CK06-06</strain>
    </source>
</reference>
<gene>
    <name evidence="1" type="ORF">S01H4_13959</name>
</gene>
<comment type="caution">
    <text evidence="1">The sequence shown here is derived from an EMBL/GenBank/DDBJ whole genome shotgun (WGS) entry which is preliminary data.</text>
</comment>
<sequence>MKSKIFYSTIKMSEFELNVCYCKVCSSVEYKRCLKIKECQERLTGCEKDKITGKLDWLTCSDKSIDKRNEKLKVYRKKEFKKCKPVKFSIERVKKGELFKND</sequence>
<protein>
    <submittedName>
        <fullName evidence="1">Uncharacterized protein</fullName>
    </submittedName>
</protein>
<dbReference type="EMBL" id="BART01006133">
    <property type="protein sequence ID" value="GAG58314.1"/>
    <property type="molecule type" value="Genomic_DNA"/>
</dbReference>
<name>X0YPX1_9ZZZZ</name>
<proteinExistence type="predicted"/>
<accession>X0YPX1</accession>
<evidence type="ECO:0000313" key="1">
    <source>
        <dbReference type="EMBL" id="GAG58314.1"/>
    </source>
</evidence>